<gene>
    <name evidence="1" type="ORF">L1785_04035</name>
</gene>
<name>A0AA41QCL0_9MICO</name>
<comment type="caution">
    <text evidence="1">The sequence shown here is derived from an EMBL/GenBank/DDBJ whole genome shotgun (WGS) entry which is preliminary data.</text>
</comment>
<dbReference type="RefSeq" id="WP_236087852.1">
    <property type="nucleotide sequence ID" value="NZ_JAKGSG010000014.1"/>
</dbReference>
<protein>
    <submittedName>
        <fullName evidence="1">Uncharacterized protein</fullName>
    </submittedName>
</protein>
<reference evidence="1" key="1">
    <citation type="submission" date="2022-01" db="EMBL/GenBank/DDBJ databases">
        <title>Antribacter sp. nov., isolated from Guizhou of China.</title>
        <authorList>
            <person name="Chengliang C."/>
            <person name="Ya Z."/>
        </authorList>
    </citation>
    <scope>NUCLEOTIDE SEQUENCE</scope>
    <source>
        <strain evidence="1">KLBMP 9083</strain>
    </source>
</reference>
<evidence type="ECO:0000313" key="2">
    <source>
        <dbReference type="Proteomes" id="UP001165405"/>
    </source>
</evidence>
<organism evidence="1 2">
    <name type="scientific">Antribacter soli</name>
    <dbReference type="NCBI Taxonomy" id="2910976"/>
    <lineage>
        <taxon>Bacteria</taxon>
        <taxon>Bacillati</taxon>
        <taxon>Actinomycetota</taxon>
        <taxon>Actinomycetes</taxon>
        <taxon>Micrococcales</taxon>
        <taxon>Promicromonosporaceae</taxon>
        <taxon>Antribacter</taxon>
    </lineage>
</organism>
<dbReference type="Proteomes" id="UP001165405">
    <property type="component" value="Unassembled WGS sequence"/>
</dbReference>
<proteinExistence type="predicted"/>
<accession>A0AA41QCL0</accession>
<dbReference type="EMBL" id="JAKGSG010000014">
    <property type="protein sequence ID" value="MCF4120141.1"/>
    <property type="molecule type" value="Genomic_DNA"/>
</dbReference>
<dbReference type="AlphaFoldDB" id="A0AA41QCL0"/>
<evidence type="ECO:0000313" key="1">
    <source>
        <dbReference type="EMBL" id="MCF4120141.1"/>
    </source>
</evidence>
<keyword evidence="2" id="KW-1185">Reference proteome</keyword>
<sequence length="318" mass="32698">MPAAELTAQASDEAVLTVTGTATETADGWTLPVAIVSQDAVDLGREPRLAWFQDGRLVDLTTMDHDGDPYASLAGGGQTLSAEATGDHLWGCGDLADVFDNDAAIGSAPERVAVRPAGTYDVVAVLPTGQGVLLSEPVPLTTTVSAVAPASFREGFADDRLAFGADVTCGMPVTDLPESDARFTVDVVVSPSFEMPHWELPIHVASSGGAGEGEPVSAVLLWVQDGVVIDLGTQDTGYASANEYAAGGPVLSGGSLEDNAVGSAVSTCVPNADGTTFRSYRPAGDYEVIPLVRIGYGDEVPLVLGDPVQVTVGERGRP</sequence>